<dbReference type="Pfam" id="PF00356">
    <property type="entry name" value="LacI"/>
    <property type="match status" value="1"/>
</dbReference>
<dbReference type="PANTHER" id="PTHR30146">
    <property type="entry name" value="LACI-RELATED TRANSCRIPTIONAL REPRESSOR"/>
    <property type="match status" value="1"/>
</dbReference>
<dbReference type="AlphaFoldDB" id="A0A8A4ZEQ1"/>
<dbReference type="SUPFAM" id="SSF53822">
    <property type="entry name" value="Periplasmic binding protein-like I"/>
    <property type="match status" value="1"/>
</dbReference>
<gene>
    <name evidence="5" type="ORF">J4E96_19350</name>
</gene>
<dbReference type="GO" id="GO:0000976">
    <property type="term" value="F:transcription cis-regulatory region binding"/>
    <property type="evidence" value="ECO:0007669"/>
    <property type="project" value="TreeGrafter"/>
</dbReference>
<keyword evidence="2 5" id="KW-0238">DNA-binding</keyword>
<dbReference type="Pfam" id="PF13377">
    <property type="entry name" value="Peripla_BP_3"/>
    <property type="match status" value="1"/>
</dbReference>
<feature type="domain" description="HTH lacI-type" evidence="4">
    <location>
        <begin position="9"/>
        <end position="63"/>
    </location>
</feature>
<dbReference type="PROSITE" id="PS50932">
    <property type="entry name" value="HTH_LACI_2"/>
    <property type="match status" value="1"/>
</dbReference>
<proteinExistence type="predicted"/>
<accession>A0A8A4ZEQ1</accession>
<dbReference type="GO" id="GO:0003700">
    <property type="term" value="F:DNA-binding transcription factor activity"/>
    <property type="evidence" value="ECO:0007669"/>
    <property type="project" value="TreeGrafter"/>
</dbReference>
<dbReference type="SUPFAM" id="SSF47413">
    <property type="entry name" value="lambda repressor-like DNA-binding domains"/>
    <property type="match status" value="1"/>
</dbReference>
<reference evidence="5" key="1">
    <citation type="submission" date="2021-03" db="EMBL/GenBank/DDBJ databases">
        <title>Pengzhenrongella sicca gen. nov., sp. nov., a new member of suborder Micrococcineae isolated from High-Arctic tundra soil.</title>
        <authorList>
            <person name="Peng F."/>
        </authorList>
    </citation>
    <scope>NUCLEOTIDE SEQUENCE</scope>
    <source>
        <strain evidence="5">LRZ-2</strain>
    </source>
</reference>
<evidence type="ECO:0000256" key="1">
    <source>
        <dbReference type="ARBA" id="ARBA00023015"/>
    </source>
</evidence>
<dbReference type="CDD" id="cd01392">
    <property type="entry name" value="HTH_LacI"/>
    <property type="match status" value="1"/>
</dbReference>
<keyword evidence="3" id="KW-0804">Transcription</keyword>
<dbReference type="Gene3D" id="1.10.260.40">
    <property type="entry name" value="lambda repressor-like DNA-binding domains"/>
    <property type="match status" value="1"/>
</dbReference>
<sequence length="341" mass="36832">MSTVESPPMTISKIALAAGVSVPTVSKVLNGRADVSPATRAKVEALIEEHGYRRRRAAVTKGSGMIDLVFHELGNLWALEIIRGVERVAREEGLAVVLAECEGGTSPRQEWLDGVLARRPKGVIMVFSDLDPSQRRQLEARNIPCVVVDPTGEPTGDYPAIGSANWSGGLAATRHLLELGHKRIGAIGGPEWVWCSRARLDGFRAALEHAGLQVDPELIRYGDFHVERGYEHGLSLLGLDDPPTAIFAGNDLQALGLYKAARELGVRIPDDLSVVGYDDLSVAEWIGPALTTVRQPLLEMSLQATRLVLSLARGEHPQSTRIDLATTLIVRQSTARVASPS</sequence>
<keyword evidence="6" id="KW-1185">Reference proteome</keyword>
<keyword evidence="1" id="KW-0805">Transcription regulation</keyword>
<dbReference type="EMBL" id="CP071868">
    <property type="protein sequence ID" value="QTE29393.1"/>
    <property type="molecule type" value="Genomic_DNA"/>
</dbReference>
<name>A0A8A4ZEQ1_9MICO</name>
<evidence type="ECO:0000313" key="6">
    <source>
        <dbReference type="Proteomes" id="UP000663937"/>
    </source>
</evidence>
<dbReference type="InterPro" id="IPR000843">
    <property type="entry name" value="HTH_LacI"/>
</dbReference>
<dbReference type="InterPro" id="IPR010982">
    <property type="entry name" value="Lambda_DNA-bd_dom_sf"/>
</dbReference>
<evidence type="ECO:0000259" key="4">
    <source>
        <dbReference type="PROSITE" id="PS50932"/>
    </source>
</evidence>
<evidence type="ECO:0000256" key="2">
    <source>
        <dbReference type="ARBA" id="ARBA00023125"/>
    </source>
</evidence>
<dbReference type="PANTHER" id="PTHR30146:SF153">
    <property type="entry name" value="LACTOSE OPERON REPRESSOR"/>
    <property type="match status" value="1"/>
</dbReference>
<dbReference type="CDD" id="cd06296">
    <property type="entry name" value="PBP1_CatR-like"/>
    <property type="match status" value="1"/>
</dbReference>
<protein>
    <submittedName>
        <fullName evidence="5">LacI family DNA-binding transcriptional regulator</fullName>
    </submittedName>
</protein>
<evidence type="ECO:0000313" key="5">
    <source>
        <dbReference type="EMBL" id="QTE29393.1"/>
    </source>
</evidence>
<dbReference type="Proteomes" id="UP000663937">
    <property type="component" value="Chromosome"/>
</dbReference>
<dbReference type="SMART" id="SM00354">
    <property type="entry name" value="HTH_LACI"/>
    <property type="match status" value="1"/>
</dbReference>
<evidence type="ECO:0000256" key="3">
    <source>
        <dbReference type="ARBA" id="ARBA00023163"/>
    </source>
</evidence>
<dbReference type="Gene3D" id="3.40.50.2300">
    <property type="match status" value="2"/>
</dbReference>
<organism evidence="5 6">
    <name type="scientific">Pengzhenrongella sicca</name>
    <dbReference type="NCBI Taxonomy" id="2819238"/>
    <lineage>
        <taxon>Bacteria</taxon>
        <taxon>Bacillati</taxon>
        <taxon>Actinomycetota</taxon>
        <taxon>Actinomycetes</taxon>
        <taxon>Micrococcales</taxon>
        <taxon>Pengzhenrongella</taxon>
    </lineage>
</organism>
<dbReference type="KEGG" id="psic:J4E96_19350"/>
<dbReference type="InterPro" id="IPR028082">
    <property type="entry name" value="Peripla_BP_I"/>
</dbReference>
<dbReference type="InterPro" id="IPR046335">
    <property type="entry name" value="LacI/GalR-like_sensor"/>
</dbReference>